<evidence type="ECO:0000259" key="3">
    <source>
        <dbReference type="Pfam" id="PF00501"/>
    </source>
</evidence>
<keyword evidence="2" id="KW-0597">Phosphoprotein</keyword>
<dbReference type="RefSeq" id="WP_036756121.1">
    <property type="nucleotide sequence ID" value="NZ_JAGSGC010000008.1"/>
</dbReference>
<organism evidence="5 6">
    <name type="scientific">Photobacterium galatheae</name>
    <dbReference type="NCBI Taxonomy" id="1654360"/>
    <lineage>
        <taxon>Bacteria</taxon>
        <taxon>Pseudomonadati</taxon>
        <taxon>Pseudomonadota</taxon>
        <taxon>Gammaproteobacteria</taxon>
        <taxon>Vibrionales</taxon>
        <taxon>Vibrionaceae</taxon>
        <taxon>Photobacterium</taxon>
    </lineage>
</organism>
<dbReference type="PROSITE" id="PS00455">
    <property type="entry name" value="AMP_BINDING"/>
    <property type="match status" value="1"/>
</dbReference>
<feature type="domain" description="AMP-binding enzyme C-terminal" evidence="4">
    <location>
        <begin position="401"/>
        <end position="477"/>
    </location>
</feature>
<dbReference type="PANTHER" id="PTHR44845:SF6">
    <property type="entry name" value="BETA-ALANINE-ACTIVATING ENZYME"/>
    <property type="match status" value="1"/>
</dbReference>
<dbReference type="AlphaFoldDB" id="A0A066RLK6"/>
<evidence type="ECO:0008006" key="7">
    <source>
        <dbReference type="Google" id="ProtNLM"/>
    </source>
</evidence>
<evidence type="ECO:0000313" key="6">
    <source>
        <dbReference type="Proteomes" id="UP000027192"/>
    </source>
</evidence>
<dbReference type="InterPro" id="IPR042099">
    <property type="entry name" value="ANL_N_sf"/>
</dbReference>
<name>A0A066RLK6_9GAMM</name>
<evidence type="ECO:0000256" key="1">
    <source>
        <dbReference type="ARBA" id="ARBA00022450"/>
    </source>
</evidence>
<keyword evidence="6" id="KW-1185">Reference proteome</keyword>
<dbReference type="SUPFAM" id="SSF56801">
    <property type="entry name" value="Acetyl-CoA synthetase-like"/>
    <property type="match status" value="1"/>
</dbReference>
<dbReference type="Pfam" id="PF00501">
    <property type="entry name" value="AMP-binding"/>
    <property type="match status" value="1"/>
</dbReference>
<evidence type="ECO:0000259" key="4">
    <source>
        <dbReference type="Pfam" id="PF13193"/>
    </source>
</evidence>
<keyword evidence="1" id="KW-0596">Phosphopantetheine</keyword>
<comment type="caution">
    <text evidence="5">The sequence shown here is derived from an EMBL/GenBank/DDBJ whole genome shotgun (WGS) entry which is preliminary data.</text>
</comment>
<protein>
    <recommendedName>
        <fullName evidence="7">AMP-dependent synthetase/ligase domain-containing protein</fullName>
    </recommendedName>
</protein>
<dbReference type="Pfam" id="PF13193">
    <property type="entry name" value="AMP-binding_C"/>
    <property type="match status" value="1"/>
</dbReference>
<proteinExistence type="predicted"/>
<dbReference type="InterPro" id="IPR000873">
    <property type="entry name" value="AMP-dep_synth/lig_dom"/>
</dbReference>
<evidence type="ECO:0000256" key="2">
    <source>
        <dbReference type="ARBA" id="ARBA00022553"/>
    </source>
</evidence>
<dbReference type="Gene3D" id="3.40.50.12780">
    <property type="entry name" value="N-terminal domain of ligase-like"/>
    <property type="match status" value="1"/>
</dbReference>
<accession>A0A066RLK6</accession>
<dbReference type="Gene3D" id="3.30.300.30">
    <property type="match status" value="1"/>
</dbReference>
<feature type="domain" description="AMP-dependent synthetase/ligase" evidence="3">
    <location>
        <begin position="10"/>
        <end position="349"/>
    </location>
</feature>
<reference evidence="5 6" key="1">
    <citation type="submission" date="2014-04" db="EMBL/GenBank/DDBJ databases">
        <title>Draft genome sequence of Photobacterium halotolerans S2753: a solonamide, ngercheumicin and holomycin producer.</title>
        <authorList>
            <person name="Machado H.R."/>
            <person name="Gram L."/>
        </authorList>
    </citation>
    <scope>NUCLEOTIDE SEQUENCE [LARGE SCALE GENOMIC DNA]</scope>
    <source>
        <strain evidence="5 6">S2753</strain>
    </source>
</reference>
<dbReference type="Proteomes" id="UP000027192">
    <property type="component" value="Unassembled WGS sequence"/>
</dbReference>
<evidence type="ECO:0000313" key="5">
    <source>
        <dbReference type="EMBL" id="KDM90016.1"/>
    </source>
</evidence>
<dbReference type="PANTHER" id="PTHR44845">
    <property type="entry name" value="CARRIER DOMAIN-CONTAINING PROTEIN"/>
    <property type="match status" value="1"/>
</dbReference>
<dbReference type="InterPro" id="IPR045851">
    <property type="entry name" value="AMP-bd_C_sf"/>
</dbReference>
<dbReference type="InterPro" id="IPR020845">
    <property type="entry name" value="AMP-binding_CS"/>
</dbReference>
<gene>
    <name evidence="5" type="ORF">EA58_18915</name>
</gene>
<dbReference type="InterPro" id="IPR025110">
    <property type="entry name" value="AMP-bd_C"/>
</dbReference>
<dbReference type="STRING" id="1654360.EA58_18915"/>
<sequence>MLESTIINTMNNHAEKTALIYGNKSTTFSEVNQFTLSISQHPAVNDNERIAVIMEQSDLCAMTIISLILLGKTVIPFDKKTSLNRMKKLINSHDTSLVITDSSLISDVKSTFDNMNIYNISTLDYSNIEHISFDVKPKVKSSFILFTSGSTGMPKSVSIKNVDILKYIQFCQHDYQIHSDDVLINHAPFGFLLSFFELFSAFITGATLVIPTASERSNPVLINDLCSRHHVSIWNSVPSLLRIYQKFDFLEPLTKIRLLMFAGEAMEDNLLEKLRGPFPNATFISYYGTTETNTAFKAKIYPGVKTEHVSFGFPLPYVKFKIVDIHNEHKEVKEGHLLISSDTMMDGYLNQTDDDSIVKLSDGNQYYRSKDIVKLSEDGLIYVGRLDWTIKVAGNRVSVVEVENTINQHPNISQAVVIPVQDPQIGNRLDCIIEFNGNKKIEKQILIDFCKEHLNYYAIPSQFMCSSEPFPLNKNQKVDRNLVIENYNRDIYQMIN</sequence>
<dbReference type="OrthoDB" id="5817163at2"/>
<dbReference type="EMBL" id="JMIB01000038">
    <property type="protein sequence ID" value="KDM90016.1"/>
    <property type="molecule type" value="Genomic_DNA"/>
</dbReference>